<protein>
    <submittedName>
        <fullName evidence="2">Uncharacterized protein</fullName>
    </submittedName>
</protein>
<feature type="compositionally biased region" description="Basic and acidic residues" evidence="1">
    <location>
        <begin position="68"/>
        <end position="86"/>
    </location>
</feature>
<feature type="region of interest" description="Disordered" evidence="1">
    <location>
        <begin position="58"/>
        <end position="121"/>
    </location>
</feature>
<dbReference type="eggNOG" id="ENOG502RI8M">
    <property type="taxonomic scope" value="Eukaryota"/>
</dbReference>
<reference evidence="3" key="1">
    <citation type="journal article" date="2011" name="Genome Biol.">
        <title>Comparative genomics of the social amoebae Dictyostelium discoideum and Dictyostelium purpureum.</title>
        <authorList>
            <consortium name="US DOE Joint Genome Institute (JGI-PGF)"/>
            <person name="Sucgang R."/>
            <person name="Kuo A."/>
            <person name="Tian X."/>
            <person name="Salerno W."/>
            <person name="Parikh A."/>
            <person name="Feasley C.L."/>
            <person name="Dalin E."/>
            <person name="Tu H."/>
            <person name="Huang E."/>
            <person name="Barry K."/>
            <person name="Lindquist E."/>
            <person name="Shapiro H."/>
            <person name="Bruce D."/>
            <person name="Schmutz J."/>
            <person name="Salamov A."/>
            <person name="Fey P."/>
            <person name="Gaudet P."/>
            <person name="Anjard C."/>
            <person name="Babu M.M."/>
            <person name="Basu S."/>
            <person name="Bushmanova Y."/>
            <person name="van der Wel H."/>
            <person name="Katoh-Kurasawa M."/>
            <person name="Dinh C."/>
            <person name="Coutinho P.M."/>
            <person name="Saito T."/>
            <person name="Elias M."/>
            <person name="Schaap P."/>
            <person name="Kay R.R."/>
            <person name="Henrissat B."/>
            <person name="Eichinger L."/>
            <person name="Rivero F."/>
            <person name="Putnam N.H."/>
            <person name="West C.M."/>
            <person name="Loomis W.F."/>
            <person name="Chisholm R.L."/>
            <person name="Shaulsky G."/>
            <person name="Strassmann J.E."/>
            <person name="Queller D.C."/>
            <person name="Kuspa A."/>
            <person name="Grigoriev I.V."/>
        </authorList>
    </citation>
    <scope>NUCLEOTIDE SEQUENCE [LARGE SCALE GENOMIC DNA]</scope>
    <source>
        <strain evidence="3">QSDP1</strain>
    </source>
</reference>
<dbReference type="Proteomes" id="UP000001064">
    <property type="component" value="Unassembled WGS sequence"/>
</dbReference>
<dbReference type="GeneID" id="10506000"/>
<dbReference type="InParanoid" id="F0ZXV2"/>
<feature type="compositionally biased region" description="Acidic residues" evidence="1">
    <location>
        <begin position="87"/>
        <end position="99"/>
    </location>
</feature>
<evidence type="ECO:0000313" key="3">
    <source>
        <dbReference type="Proteomes" id="UP000001064"/>
    </source>
</evidence>
<gene>
    <name evidence="2" type="ORF">DICPUDRAFT_156946</name>
</gene>
<dbReference type="KEGG" id="dpp:DICPUDRAFT_156946"/>
<sequence>MARSVRSKRRLRNQRVQVEKLKVFEKNRLEDIIKKRDEHFDNQIVDAEALNIPPELAALNKTNTDEMQVEKENTKDNKKNNKKVDAMVDDDEESDEEMDDSTKVKKSVNPSHLSNKENKQKYIKLYIKKQKKRAQHKKKVPII</sequence>
<organism evidence="2 3">
    <name type="scientific">Dictyostelium purpureum</name>
    <name type="common">Slime mold</name>
    <dbReference type="NCBI Taxonomy" id="5786"/>
    <lineage>
        <taxon>Eukaryota</taxon>
        <taxon>Amoebozoa</taxon>
        <taxon>Evosea</taxon>
        <taxon>Eumycetozoa</taxon>
        <taxon>Dictyostelia</taxon>
        <taxon>Dictyosteliales</taxon>
        <taxon>Dictyosteliaceae</taxon>
        <taxon>Dictyostelium</taxon>
    </lineage>
</organism>
<name>F0ZXV2_DICPU</name>
<dbReference type="OMA" id="RDEHFEN"/>
<dbReference type="AlphaFoldDB" id="F0ZXV2"/>
<dbReference type="OrthoDB" id="20587at2759"/>
<dbReference type="VEuPathDB" id="AmoebaDB:DICPUDRAFT_156946"/>
<dbReference type="FunCoup" id="F0ZXV2">
    <property type="interactions" value="722"/>
</dbReference>
<keyword evidence="3" id="KW-1185">Reference proteome</keyword>
<evidence type="ECO:0000313" key="2">
    <source>
        <dbReference type="EMBL" id="EGC31215.1"/>
    </source>
</evidence>
<dbReference type="RefSeq" id="XP_003292245.1">
    <property type="nucleotide sequence ID" value="XM_003292197.1"/>
</dbReference>
<proteinExistence type="predicted"/>
<accession>F0ZXV2</accession>
<evidence type="ECO:0000256" key="1">
    <source>
        <dbReference type="SAM" id="MobiDB-lite"/>
    </source>
</evidence>
<dbReference type="EMBL" id="GL871268">
    <property type="protein sequence ID" value="EGC31215.1"/>
    <property type="molecule type" value="Genomic_DNA"/>
</dbReference>